<name>A0AAJ0BEX5_9PEZI</name>
<protein>
    <submittedName>
        <fullName evidence="6">Heme peroxidase-domain-containing protein</fullName>
    </submittedName>
</protein>
<accession>A0AAJ0BEX5</accession>
<dbReference type="EMBL" id="MU839831">
    <property type="protein sequence ID" value="KAK1756991.1"/>
    <property type="molecule type" value="Genomic_DNA"/>
</dbReference>
<dbReference type="PRINTS" id="PR00457">
    <property type="entry name" value="ANPEROXIDASE"/>
</dbReference>
<evidence type="ECO:0000256" key="3">
    <source>
        <dbReference type="ARBA" id="ARBA00023002"/>
    </source>
</evidence>
<keyword evidence="7" id="KW-1185">Reference proteome</keyword>
<dbReference type="InterPro" id="IPR034812">
    <property type="entry name" value="Ppo-like_N"/>
</dbReference>
<evidence type="ECO:0000313" key="6">
    <source>
        <dbReference type="EMBL" id="KAK1756991.1"/>
    </source>
</evidence>
<keyword evidence="2" id="KW-0223">Dioxygenase</keyword>
<keyword evidence="4 5" id="KW-0408">Iron</keyword>
<dbReference type="PANTHER" id="PTHR11903:SF13">
    <property type="entry name" value="LINOLEATE 10R-LIPOXYGENASE"/>
    <property type="match status" value="1"/>
</dbReference>
<dbReference type="GO" id="GO:0006631">
    <property type="term" value="P:fatty acid metabolic process"/>
    <property type="evidence" value="ECO:0007669"/>
    <property type="project" value="UniProtKB-ARBA"/>
</dbReference>
<dbReference type="CDD" id="cd09817">
    <property type="entry name" value="linoleate_diol_synthase_like"/>
    <property type="match status" value="1"/>
</dbReference>
<organism evidence="6 7">
    <name type="scientific">Echria macrotheca</name>
    <dbReference type="NCBI Taxonomy" id="438768"/>
    <lineage>
        <taxon>Eukaryota</taxon>
        <taxon>Fungi</taxon>
        <taxon>Dikarya</taxon>
        <taxon>Ascomycota</taxon>
        <taxon>Pezizomycotina</taxon>
        <taxon>Sordariomycetes</taxon>
        <taxon>Sordariomycetidae</taxon>
        <taxon>Sordariales</taxon>
        <taxon>Schizotheciaceae</taxon>
        <taxon>Echria</taxon>
    </lineage>
</organism>
<dbReference type="SUPFAM" id="SSF48113">
    <property type="entry name" value="Heme-dependent peroxidases"/>
    <property type="match status" value="1"/>
</dbReference>
<evidence type="ECO:0000256" key="4">
    <source>
        <dbReference type="ARBA" id="ARBA00023004"/>
    </source>
</evidence>
<evidence type="ECO:0000256" key="1">
    <source>
        <dbReference type="ARBA" id="ARBA00022723"/>
    </source>
</evidence>
<dbReference type="Proteomes" id="UP001239445">
    <property type="component" value="Unassembled WGS sequence"/>
</dbReference>
<dbReference type="InterPro" id="IPR037120">
    <property type="entry name" value="Haem_peroxidase_sf_animal"/>
</dbReference>
<dbReference type="Gene3D" id="1.10.640.10">
    <property type="entry name" value="Haem peroxidase domain superfamily, animal type"/>
    <property type="match status" value="1"/>
</dbReference>
<reference evidence="6" key="1">
    <citation type="submission" date="2023-06" db="EMBL/GenBank/DDBJ databases">
        <title>Genome-scale phylogeny and comparative genomics of the fungal order Sordariales.</title>
        <authorList>
            <consortium name="Lawrence Berkeley National Laboratory"/>
            <person name="Hensen N."/>
            <person name="Bonometti L."/>
            <person name="Westerberg I."/>
            <person name="Brannstrom I.O."/>
            <person name="Guillou S."/>
            <person name="Cros-Aarteil S."/>
            <person name="Calhoun S."/>
            <person name="Haridas S."/>
            <person name="Kuo A."/>
            <person name="Mondo S."/>
            <person name="Pangilinan J."/>
            <person name="Riley R."/>
            <person name="Labutti K."/>
            <person name="Andreopoulos B."/>
            <person name="Lipzen A."/>
            <person name="Chen C."/>
            <person name="Yanf M."/>
            <person name="Daum C."/>
            <person name="Ng V."/>
            <person name="Clum A."/>
            <person name="Steindorff A."/>
            <person name="Ohm R."/>
            <person name="Martin F."/>
            <person name="Silar P."/>
            <person name="Natvig D."/>
            <person name="Lalanne C."/>
            <person name="Gautier V."/>
            <person name="Ament-Velasquez S.L."/>
            <person name="Kruys A."/>
            <person name="Hutchinson M.I."/>
            <person name="Powell A.J."/>
            <person name="Barry K."/>
            <person name="Miller A.N."/>
            <person name="Grigoriev I.V."/>
            <person name="Debuchy R."/>
            <person name="Gladieux P."/>
            <person name="Thoren M.H."/>
            <person name="Johannesson H."/>
        </authorList>
    </citation>
    <scope>NUCLEOTIDE SEQUENCE</scope>
    <source>
        <strain evidence="6">PSN4</strain>
    </source>
</reference>
<dbReference type="GO" id="GO:0051213">
    <property type="term" value="F:dioxygenase activity"/>
    <property type="evidence" value="ECO:0007669"/>
    <property type="project" value="UniProtKB-KW"/>
</dbReference>
<gene>
    <name evidence="6" type="ORF">QBC47DRAFT_341989</name>
</gene>
<comment type="caution">
    <text evidence="6">The sequence shown here is derived from an EMBL/GenBank/DDBJ whole genome shotgun (WGS) entry which is preliminary data.</text>
</comment>
<dbReference type="GO" id="GO:0004601">
    <property type="term" value="F:peroxidase activity"/>
    <property type="evidence" value="ECO:0007669"/>
    <property type="project" value="UniProtKB-KW"/>
</dbReference>
<feature type="binding site" description="axial binding residue" evidence="5">
    <location>
        <position position="447"/>
    </location>
    <ligand>
        <name>heme b</name>
        <dbReference type="ChEBI" id="CHEBI:60344"/>
    </ligand>
    <ligandPart>
        <name>Fe</name>
        <dbReference type="ChEBI" id="CHEBI:18248"/>
    </ligandPart>
</feature>
<proteinExistence type="predicted"/>
<dbReference type="GO" id="GO:0020037">
    <property type="term" value="F:heme binding"/>
    <property type="evidence" value="ECO:0007669"/>
    <property type="project" value="InterPro"/>
</dbReference>
<dbReference type="InterPro" id="IPR050783">
    <property type="entry name" value="Oxylipin_biosynth_metab"/>
</dbReference>
<dbReference type="InterPro" id="IPR019791">
    <property type="entry name" value="Haem_peroxidase_animal"/>
</dbReference>
<sequence>MSTSQGLISAQKQSEMDRLNEELKKARYIAGFHGDTLIGNKQVTRVGALDDIHRVVTLKNTPEIIKVLKKLMAGGGIDLKAGARLFGSMSNDSTFREKYIEKQVKAKYDRMLHPPVTYLGGAFKYRTADGKFNSALHPHLGQAGAPYAKTVPAVTAPLGALPDPGDIFDRLMARDPKGRPSKSGLSSMLIYHATIIIHDIFRTNDKDKNISDSSSYLDLSPLYGFTEEMQRKVRDGKYKLGLLKPDTFAEDRLLRQPPGVCIMLVMYNRYHNYAATQLRRINENGRFSIPSKFRGAKPLAAAEALLDPEVKKSDAYKAAVKAFNAANDVYEKHGRPDKDEHWPKASADLKAFIRQTTSEKAIDDFYTQYDAAWDKLDDDLFNTARLITCGMYIQISIHDYLRALMGFHQFDSNFTLDPRLHETTAKDTSRGLGNQVTVEFNCLYRFHCAISAKDEAYSEKYMREMFAKDENWDPKKMSLDEFISLMTEAKVKANIKANKIPKEEKERMADPSNLTFGLEHGDEHFGRDPFTGLFNDKQMVDALLAAMDDPISNFGPRNVPRCLKPVEIMGILQARKWEIGTLNDFREFFGMSRHQTFESISDNVEVQNALRDLYEHPDKVELYPGVFCESDSTMNCDPGPSDVNSALWAAIFSDAITLVRSDRFYTVDWNTNSLTSWGMKEVMPDNEVLKTSVFHRLLQRAFPEWFPSDSIRFFHPFYTGQTNATYAREQGYEKNFKIEPVSLAARNWLGRKKNPDEQDVFDISESEPRKPAKPEYLTDTSVIRAVLEDKSDVIVHPARLYLSDLPEDIQEILKPHQKHRSTKEGFEEDPAALSGYFVGLMQDIIKREYITIDPDRKPSPVYQIDIARDFAIPVITRCVADFLGFGHLLKSSTNQSGRYSENEIYQHITHCQVYLSYNADETKTLKRRKQFQESMRFLFDLTRDGSVATANQFVPFRKLGELFSGQRNPMEELGFQIAQEILKNEGHRPGRAAAILLLVGLDNAYNTVLAFNSVLNKFISDLYDKAADRKPKAPASNGSGGAHCDWLEIQELAFKEASSAQEQKAIHDRIQRLVLLAQHETVKLPIIRKVVEDHDVVDPLNVKNVLLSVTKGQTIVCDYNPKVHPLSSSAVGINGAQTGYPEDWELAFFARHSSSFTNAFAQYHPKRLAILSLTRMIAVLATLKNLRRGHDTQGRLKRVRIENSAEGYANYMAPLRVNAIAAGVHEAIVKIKNNDSLSEAQKEQKIAEAKAVYDGNSILKPETATYLTPEWDEMVPFPTTWKLRFDGFGWSDYGDRVSLSGLKATEKVKDDFAPFYEAPGGESRVGGSFADSSCVCRRAGVACTCKKEEGAKKKDDLEVSCRVGH</sequence>
<dbReference type="GO" id="GO:0046872">
    <property type="term" value="F:metal ion binding"/>
    <property type="evidence" value="ECO:0007669"/>
    <property type="project" value="UniProtKB-KW"/>
</dbReference>
<dbReference type="Pfam" id="PF03098">
    <property type="entry name" value="An_peroxidase"/>
    <property type="match status" value="2"/>
</dbReference>
<dbReference type="PANTHER" id="PTHR11903">
    <property type="entry name" value="PROSTAGLANDIN G/H SYNTHASE"/>
    <property type="match status" value="1"/>
</dbReference>
<dbReference type="GO" id="GO:0006979">
    <property type="term" value="P:response to oxidative stress"/>
    <property type="evidence" value="ECO:0007669"/>
    <property type="project" value="InterPro"/>
</dbReference>
<evidence type="ECO:0000256" key="2">
    <source>
        <dbReference type="ARBA" id="ARBA00022964"/>
    </source>
</evidence>
<keyword evidence="5" id="KW-0349">Heme</keyword>
<evidence type="ECO:0000256" key="5">
    <source>
        <dbReference type="PIRSR" id="PIRSR619791-2"/>
    </source>
</evidence>
<keyword evidence="1 5" id="KW-0479">Metal-binding</keyword>
<keyword evidence="6" id="KW-0575">Peroxidase</keyword>
<dbReference type="PROSITE" id="PS50292">
    <property type="entry name" value="PEROXIDASE_3"/>
    <property type="match status" value="1"/>
</dbReference>
<evidence type="ECO:0000313" key="7">
    <source>
        <dbReference type="Proteomes" id="UP001239445"/>
    </source>
</evidence>
<dbReference type="InterPro" id="IPR010255">
    <property type="entry name" value="Haem_peroxidase_sf"/>
</dbReference>
<keyword evidence="3" id="KW-0560">Oxidoreductase</keyword>